<evidence type="ECO:0000256" key="1">
    <source>
        <dbReference type="ARBA" id="ARBA00004651"/>
    </source>
</evidence>
<comment type="caution">
    <text evidence="8">The sequence shown here is derived from an EMBL/GenBank/DDBJ whole genome shotgun (WGS) entry which is preliminary data.</text>
</comment>
<proteinExistence type="inferred from homology"/>
<organism evidence="8 9">
    <name type="scientific">Stackebrandtia endophytica</name>
    <dbReference type="NCBI Taxonomy" id="1496996"/>
    <lineage>
        <taxon>Bacteria</taxon>
        <taxon>Bacillati</taxon>
        <taxon>Actinomycetota</taxon>
        <taxon>Actinomycetes</taxon>
        <taxon>Glycomycetales</taxon>
        <taxon>Glycomycetaceae</taxon>
        <taxon>Stackebrandtia</taxon>
    </lineage>
</organism>
<comment type="subcellular location">
    <subcellularLocation>
        <location evidence="1">Cell membrane</location>
        <topology evidence="1">Multi-pass membrane protein</topology>
    </subcellularLocation>
</comment>
<dbReference type="Proteomes" id="UP000317043">
    <property type="component" value="Unassembled WGS sequence"/>
</dbReference>
<reference evidence="8 9" key="1">
    <citation type="submission" date="2019-06" db="EMBL/GenBank/DDBJ databases">
        <title>Sequencing the genomes of 1000 actinobacteria strains.</title>
        <authorList>
            <person name="Klenk H.-P."/>
        </authorList>
    </citation>
    <scope>NUCLEOTIDE SEQUENCE [LARGE SCALE GENOMIC DNA]</scope>
    <source>
        <strain evidence="8 9">DSM 45928</strain>
    </source>
</reference>
<keyword evidence="5 7" id="KW-1133">Transmembrane helix</keyword>
<evidence type="ECO:0000256" key="2">
    <source>
        <dbReference type="ARBA" id="ARBA00005779"/>
    </source>
</evidence>
<evidence type="ECO:0000313" key="8">
    <source>
        <dbReference type="EMBL" id="TQL76454.1"/>
    </source>
</evidence>
<protein>
    <submittedName>
        <fullName evidence="8">Uncharacterized membrane protein YjfL (UPF0719 family)</fullName>
    </submittedName>
</protein>
<evidence type="ECO:0000256" key="6">
    <source>
        <dbReference type="ARBA" id="ARBA00023136"/>
    </source>
</evidence>
<dbReference type="RefSeq" id="WP_246100034.1">
    <property type="nucleotide sequence ID" value="NZ_JBHTGS010000001.1"/>
</dbReference>
<keyword evidence="9" id="KW-1185">Reference proteome</keyword>
<dbReference type="EMBL" id="VFOW01000001">
    <property type="protein sequence ID" value="TQL76454.1"/>
    <property type="molecule type" value="Genomic_DNA"/>
</dbReference>
<gene>
    <name evidence="8" type="ORF">FB566_1985</name>
</gene>
<dbReference type="PANTHER" id="PTHR40043:SF1">
    <property type="entry name" value="UPF0719 INNER MEMBRANE PROTEIN YJFL"/>
    <property type="match status" value="1"/>
</dbReference>
<keyword evidence="6 7" id="KW-0472">Membrane</keyword>
<dbReference type="GO" id="GO:0005886">
    <property type="term" value="C:plasma membrane"/>
    <property type="evidence" value="ECO:0007669"/>
    <property type="project" value="UniProtKB-SubCell"/>
</dbReference>
<comment type="similarity">
    <text evidence="2">Belongs to the UPF0719 family.</text>
</comment>
<evidence type="ECO:0000256" key="7">
    <source>
        <dbReference type="SAM" id="Phobius"/>
    </source>
</evidence>
<feature type="transmembrane region" description="Helical" evidence="7">
    <location>
        <begin position="136"/>
        <end position="155"/>
    </location>
</feature>
<dbReference type="Pfam" id="PF03994">
    <property type="entry name" value="DUF350"/>
    <property type="match status" value="1"/>
</dbReference>
<dbReference type="PANTHER" id="PTHR40043">
    <property type="entry name" value="UPF0719 INNER MEMBRANE PROTEIN YJFL"/>
    <property type="match status" value="1"/>
</dbReference>
<accession>A0A543AV71</accession>
<feature type="transmembrane region" description="Helical" evidence="7">
    <location>
        <begin position="20"/>
        <end position="45"/>
    </location>
</feature>
<feature type="transmembrane region" description="Helical" evidence="7">
    <location>
        <begin position="66"/>
        <end position="86"/>
    </location>
</feature>
<name>A0A543AV71_9ACTN</name>
<evidence type="ECO:0000256" key="3">
    <source>
        <dbReference type="ARBA" id="ARBA00022475"/>
    </source>
</evidence>
<feature type="transmembrane region" description="Helical" evidence="7">
    <location>
        <begin position="98"/>
        <end position="116"/>
    </location>
</feature>
<dbReference type="InterPro" id="IPR007140">
    <property type="entry name" value="DUF350"/>
</dbReference>
<evidence type="ECO:0000313" key="9">
    <source>
        <dbReference type="Proteomes" id="UP000317043"/>
    </source>
</evidence>
<evidence type="ECO:0000256" key="4">
    <source>
        <dbReference type="ARBA" id="ARBA00022692"/>
    </source>
</evidence>
<sequence length="156" mass="16251">MESNYPMILDLAATGGSPSLLTAPLIVLAYCGVGVILMALGFFMVDMVTPGNLREQIWTQRNRNAAILLASNLLAVGAIVAAAIWASEGNLGQGLLFSFAYGVVGLIVMALSFLLLDLLVPGKLGDILMNQEGHPAVWVSAAMHLAVAMVVVAGLS</sequence>
<dbReference type="InParanoid" id="A0A543AV71"/>
<keyword evidence="3" id="KW-1003">Cell membrane</keyword>
<dbReference type="AlphaFoldDB" id="A0A543AV71"/>
<keyword evidence="4 7" id="KW-0812">Transmembrane</keyword>
<evidence type="ECO:0000256" key="5">
    <source>
        <dbReference type="ARBA" id="ARBA00022989"/>
    </source>
</evidence>